<keyword evidence="9" id="KW-1185">Reference proteome</keyword>
<feature type="transmembrane region" description="Helical" evidence="6">
    <location>
        <begin position="75"/>
        <end position="93"/>
    </location>
</feature>
<feature type="transmembrane region" description="Helical" evidence="6">
    <location>
        <begin position="36"/>
        <end position="54"/>
    </location>
</feature>
<keyword evidence="6" id="KW-0868">Chloride</keyword>
<feature type="region of interest" description="Disordered" evidence="7">
    <location>
        <begin position="443"/>
        <end position="479"/>
    </location>
</feature>
<protein>
    <recommendedName>
        <fullName evidence="6">Bestrophin homolog</fullName>
    </recommendedName>
</protein>
<keyword evidence="6" id="KW-0407">Ion channel</keyword>
<dbReference type="PANTHER" id="PTHR10736:SF59">
    <property type="entry name" value="BESTROPHIN HOMOLOG 17"/>
    <property type="match status" value="1"/>
</dbReference>
<evidence type="ECO:0000256" key="3">
    <source>
        <dbReference type="ARBA" id="ARBA00022989"/>
    </source>
</evidence>
<evidence type="ECO:0000256" key="6">
    <source>
        <dbReference type="RuleBase" id="RU363126"/>
    </source>
</evidence>
<evidence type="ECO:0000256" key="2">
    <source>
        <dbReference type="ARBA" id="ARBA00022692"/>
    </source>
</evidence>
<dbReference type="GO" id="GO:0034707">
    <property type="term" value="C:chloride channel complex"/>
    <property type="evidence" value="ECO:0007669"/>
    <property type="project" value="UniProtKB-KW"/>
</dbReference>
<evidence type="ECO:0000256" key="1">
    <source>
        <dbReference type="ARBA" id="ARBA00004141"/>
    </source>
</evidence>
<evidence type="ECO:0000256" key="4">
    <source>
        <dbReference type="ARBA" id="ARBA00023136"/>
    </source>
</evidence>
<accession>A0A8R1E1B4</accession>
<dbReference type="GO" id="GO:0005254">
    <property type="term" value="F:chloride channel activity"/>
    <property type="evidence" value="ECO:0007669"/>
    <property type="project" value="UniProtKB-KW"/>
</dbReference>
<dbReference type="InterPro" id="IPR000615">
    <property type="entry name" value="Bestrophin"/>
</dbReference>
<name>A0A8R1E1B4_CAEJA</name>
<dbReference type="EnsemblMetazoa" id="CJA17524.1">
    <property type="protein sequence ID" value="CJA17524.1"/>
    <property type="gene ID" value="WBGene00136728"/>
</dbReference>
<dbReference type="InterPro" id="IPR021134">
    <property type="entry name" value="Bestrophin-like"/>
</dbReference>
<evidence type="ECO:0000256" key="7">
    <source>
        <dbReference type="SAM" id="MobiDB-lite"/>
    </source>
</evidence>
<dbReference type="PANTHER" id="PTHR10736">
    <property type="entry name" value="BESTROPHIN"/>
    <property type="match status" value="1"/>
</dbReference>
<feature type="compositionally biased region" description="Basic and acidic residues" evidence="7">
    <location>
        <begin position="454"/>
        <end position="479"/>
    </location>
</feature>
<dbReference type="GO" id="GO:0005886">
    <property type="term" value="C:plasma membrane"/>
    <property type="evidence" value="ECO:0007669"/>
    <property type="project" value="UniProtKB-SubCell"/>
</dbReference>
<keyword evidence="6" id="KW-0869">Chloride channel</keyword>
<reference evidence="9" key="1">
    <citation type="submission" date="2010-08" db="EMBL/GenBank/DDBJ databases">
        <authorList>
            <consortium name="Caenorhabditis japonica Sequencing Consortium"/>
            <person name="Wilson R.K."/>
        </authorList>
    </citation>
    <scope>NUCLEOTIDE SEQUENCE [LARGE SCALE GENOMIC DNA]</scope>
    <source>
        <strain evidence="9">DF5081</strain>
    </source>
</reference>
<sequence length="479" mass="55231">MTVNYQLDVSSGNPLLFLRLLTRWRGSIWKSVAWELSGWLFFFYATYFSYRYAFTKDMQTIFEKISIHIDDRMKYLPLTFMLGFFVTTVFERWRSALNVMPFIESVALSTAVLIPGKGEDERLYRRAIVRYVVLHQVLVFRDISMRVRRRFPTLQYVVDAGFMEPEELDQLESVNCNPGQKYWVPINWANSLALDAHQKKLIDQPTAFNNLILAIKEFRVAMETLIKFDSVPIPIAYPQVVFLAVRVYFTLCIISRQFLVSSDMRSKTQMDWPVPIMTCLEFIFVIGWMKVAEVLLNPLGEDDDDFEVNWIIDKNISTGMAIVDNTHAYHPGLVNDKFADPNYLPAYSADSQLPRMLNGSAAKVELANPTDEVKIVRMNPENAPPASERESIFKRNAFSLRTRTVSTCSNNLESPTTERKFNLSMPAGAIKSKQTDRPILETLNEELEPNGYFRRGDRVHSSDSDRTRQGSEESGKHRL</sequence>
<evidence type="ECO:0000256" key="5">
    <source>
        <dbReference type="ARBA" id="ARBA00034769"/>
    </source>
</evidence>
<dbReference type="Proteomes" id="UP000005237">
    <property type="component" value="Unassembled WGS sequence"/>
</dbReference>
<comment type="similarity">
    <text evidence="5 6">Belongs to the anion channel-forming bestrophin (TC 1.A.46) family. Calcium-sensitive chloride channel subfamily.</text>
</comment>
<keyword evidence="6" id="KW-0813">Transport</keyword>
<keyword evidence="3 6" id="KW-1133">Transmembrane helix</keyword>
<organism evidence="8 9">
    <name type="scientific">Caenorhabditis japonica</name>
    <dbReference type="NCBI Taxonomy" id="281687"/>
    <lineage>
        <taxon>Eukaryota</taxon>
        <taxon>Metazoa</taxon>
        <taxon>Ecdysozoa</taxon>
        <taxon>Nematoda</taxon>
        <taxon>Chromadorea</taxon>
        <taxon>Rhabditida</taxon>
        <taxon>Rhabditina</taxon>
        <taxon>Rhabditomorpha</taxon>
        <taxon>Rhabditoidea</taxon>
        <taxon>Rhabditidae</taxon>
        <taxon>Peloderinae</taxon>
        <taxon>Caenorhabditis</taxon>
    </lineage>
</organism>
<reference evidence="8" key="2">
    <citation type="submission" date="2022-06" db="UniProtKB">
        <authorList>
            <consortium name="EnsemblMetazoa"/>
        </authorList>
    </citation>
    <scope>IDENTIFICATION</scope>
    <source>
        <strain evidence="8">DF5081</strain>
    </source>
</reference>
<dbReference type="Pfam" id="PF01062">
    <property type="entry name" value="Bestrophin"/>
    <property type="match status" value="1"/>
</dbReference>
<dbReference type="AlphaFoldDB" id="A0A8R1E1B4"/>
<evidence type="ECO:0000313" key="8">
    <source>
        <dbReference type="EnsemblMetazoa" id="CJA17524.1"/>
    </source>
</evidence>
<keyword evidence="4 6" id="KW-0472">Membrane</keyword>
<keyword evidence="6" id="KW-1003">Cell membrane</keyword>
<comment type="function">
    <text evidence="6">Forms chloride channels.</text>
</comment>
<evidence type="ECO:0000313" key="9">
    <source>
        <dbReference type="Proteomes" id="UP000005237"/>
    </source>
</evidence>
<keyword evidence="2 6" id="KW-0812">Transmembrane</keyword>
<keyword evidence="6" id="KW-0406">Ion transport</keyword>
<proteinExistence type="inferred from homology"/>
<comment type="subcellular location">
    <subcellularLocation>
        <location evidence="6">Cell membrane</location>
        <topology evidence="6">Multi-pass membrane protein</topology>
    </subcellularLocation>
    <subcellularLocation>
        <location evidence="1">Membrane</location>
        <topology evidence="1">Multi-pass membrane protein</topology>
    </subcellularLocation>
</comment>